<dbReference type="RefSeq" id="WP_144423636.1">
    <property type="nucleotide sequence ID" value="NZ_CXOI01000004.1"/>
</dbReference>
<evidence type="ECO:0000256" key="1">
    <source>
        <dbReference type="SAM" id="MobiDB-lite"/>
    </source>
</evidence>
<sequence length="98" mass="10522">MPRPFQAPVLPATACRPARAAIPTQKPAGVSLQTVERRRHRIARPSIDPASAAVTATITDTDTTDPHTIRRAPVAESAPFGKAVPQSETDRKLKQSMS</sequence>
<name>A0A0K2ZCH7_9XANT</name>
<evidence type="ECO:0000313" key="3">
    <source>
        <dbReference type="Proteomes" id="UP000046187"/>
    </source>
</evidence>
<gene>
    <name evidence="2" type="ORF">XTALMG727_0163</name>
</gene>
<protein>
    <submittedName>
        <fullName evidence="2">Uncharacterized protein</fullName>
    </submittedName>
</protein>
<dbReference type="AlphaFoldDB" id="A0A0K2ZCH7"/>
<proteinExistence type="predicted"/>
<dbReference type="EMBL" id="CXOI01000004">
    <property type="protein sequence ID" value="CTP82327.1"/>
    <property type="molecule type" value="Genomic_DNA"/>
</dbReference>
<feature type="compositionally biased region" description="Basic and acidic residues" evidence="1">
    <location>
        <begin position="88"/>
        <end position="98"/>
    </location>
</feature>
<keyword evidence="3" id="KW-1185">Reference proteome</keyword>
<evidence type="ECO:0000313" key="2">
    <source>
        <dbReference type="EMBL" id="CTP82327.1"/>
    </source>
</evidence>
<accession>A0A0K2ZCH7</accession>
<reference evidence="3" key="1">
    <citation type="submission" date="2015-07" db="EMBL/GenBank/DDBJ databases">
        <authorList>
            <person name="Wibberg D."/>
        </authorList>
    </citation>
    <scope>NUCLEOTIDE SEQUENCE [LARGE SCALE GENOMIC DNA]</scope>
</reference>
<organism evidence="2 3">
    <name type="scientific">Xanthomonas graminis pv. arrhenatheri LMG 727</name>
    <dbReference type="NCBI Taxonomy" id="1195923"/>
    <lineage>
        <taxon>Bacteria</taxon>
        <taxon>Pseudomonadati</taxon>
        <taxon>Pseudomonadota</taxon>
        <taxon>Gammaproteobacteria</taxon>
        <taxon>Lysobacterales</taxon>
        <taxon>Lysobacteraceae</taxon>
        <taxon>Xanthomonas</taxon>
        <taxon>Xanthomonas translucens group</taxon>
        <taxon>Xanthomonas graminis</taxon>
    </lineage>
</organism>
<feature type="region of interest" description="Disordered" evidence="1">
    <location>
        <begin position="55"/>
        <end position="98"/>
    </location>
</feature>
<dbReference type="Proteomes" id="UP000046187">
    <property type="component" value="Unassembled WGS sequence"/>
</dbReference>